<feature type="compositionally biased region" description="Low complexity" evidence="6">
    <location>
        <begin position="1"/>
        <end position="20"/>
    </location>
</feature>
<dbReference type="InterPro" id="IPR011013">
    <property type="entry name" value="Gal_mutarotase_sf_dom"/>
</dbReference>
<keyword evidence="4" id="KW-0326">Glycosidase</keyword>
<feature type="active site" description="Proton donor" evidence="5">
    <location>
        <position position="516"/>
    </location>
</feature>
<organism evidence="8 9">
    <name type="scientific">Streptomyces uncialis</name>
    <dbReference type="NCBI Taxonomy" id="1048205"/>
    <lineage>
        <taxon>Bacteria</taxon>
        <taxon>Bacillati</taxon>
        <taxon>Actinomycetota</taxon>
        <taxon>Actinomycetes</taxon>
        <taxon>Kitasatosporales</taxon>
        <taxon>Streptomycetaceae</taxon>
        <taxon>Streptomyces</taxon>
    </lineage>
</organism>
<dbReference type="InterPro" id="IPR005195">
    <property type="entry name" value="Glyco_hydro_65_M"/>
</dbReference>
<dbReference type="InterPro" id="IPR005194">
    <property type="entry name" value="Glyco_hydro_65_C"/>
</dbReference>
<name>A0A1Q4VG80_9ACTN</name>
<sequence length="890" mass="95517">MTLLLPSAPAAAHAPAPELPRTAPDCATGSPAWTPAVAEPTGPADAYHPYVGNGYLGVRVPPSGSGYAEPGGATGWPLYTPRYDGAFVSGLYGRGPENTAGRDAIAALPNWTGLEVTAGGHTYDPGTAADRSGRSGRITDYRQALSLRCGFLRTSLTWTAPDGRRTDLEYDVLTDRAEARLGAVRLRMTPHWNGRAEVTDRVDGRGARRITPVEGGGAVGKDSLAVTFRTDGDEDRNGGGTRDSGDEGAVVSTLRAPGPVHPARPASGLTATQRAVLDVRAGETYEITKYVGVDTTLTSRTPRDSAREVSQRAAATGWDALFERHTAAWRELWSSDIEVPADAELQLWLRSAQYGLLSALRPGARNSVAPTGLSSDDYAGMIFWDAETWMFPGLLATRPELARPVLDYRDRTRPAAAANASRTSVKGLFYPWTSARRGDLWAECQSWRPPHCVTQNHLQGDIALAAWQYYLATGDRDWLRERGGPLLRGIAEYWASRVTANPDGSYSIKEVAGPDEYSNGVDDGAYTNAVAATALRYAVLAARELGGTAPTGWTAIADGLRIPYDPARKVFLQYDGYTGTRIKQADTVLLVYPLEWPMPEGAASATLDYYTARTDLDGPAMTDSVYAIAAAAIDEPGCAAYTFLQRASRPYFRGPFALFSEARGDKAGADDPLSGSPAQDFLTGKGGFLQVFTHGLTGLRPRPDAVRLDPTLPPQLAAGERGVTLRGLRWRGRVYDVAIGPGETTVRLRSGDPFPVDSPQGRFTVTRDRPAVLKTRRPDLTPTDDLARCRPVTATSEEPGLYATAAVDGNTTTEWRPQLPGAALTVDLGRVTPVREILVRGTEAFHVELSADGTRWTPYASGGDATPARQVRVTLTGTSVDTGITEVVVR</sequence>
<dbReference type="SUPFAM" id="SSF49785">
    <property type="entry name" value="Galactose-binding domain-like"/>
    <property type="match status" value="1"/>
</dbReference>
<dbReference type="GO" id="GO:0005993">
    <property type="term" value="P:trehalose catabolic process"/>
    <property type="evidence" value="ECO:0007669"/>
    <property type="project" value="TreeGrafter"/>
</dbReference>
<dbReference type="EMBL" id="LFBV01000001">
    <property type="protein sequence ID" value="OKH96798.1"/>
    <property type="molecule type" value="Genomic_DNA"/>
</dbReference>
<dbReference type="Gene3D" id="1.50.10.10">
    <property type="match status" value="1"/>
</dbReference>
<evidence type="ECO:0000313" key="8">
    <source>
        <dbReference type="EMBL" id="OKH96798.1"/>
    </source>
</evidence>
<dbReference type="InterPro" id="IPR037018">
    <property type="entry name" value="GH65_N"/>
</dbReference>
<dbReference type="InterPro" id="IPR008979">
    <property type="entry name" value="Galactose-bd-like_sf"/>
</dbReference>
<dbReference type="GO" id="GO:0030246">
    <property type="term" value="F:carbohydrate binding"/>
    <property type="evidence" value="ECO:0007669"/>
    <property type="project" value="InterPro"/>
</dbReference>
<feature type="region of interest" description="Disordered" evidence="6">
    <location>
        <begin position="1"/>
        <end position="34"/>
    </location>
</feature>
<dbReference type="Gene3D" id="2.60.120.260">
    <property type="entry name" value="Galactose-binding domain-like"/>
    <property type="match status" value="1"/>
</dbReference>
<dbReference type="InterPro" id="IPR012341">
    <property type="entry name" value="6hp_glycosidase-like_sf"/>
</dbReference>
<dbReference type="PIRSF" id="PIRSF036289">
    <property type="entry name" value="Glycosyl_hydrolase_malt_phosph"/>
    <property type="match status" value="1"/>
</dbReference>
<dbReference type="SUPFAM" id="SSF74650">
    <property type="entry name" value="Galactose mutarotase-like"/>
    <property type="match status" value="1"/>
</dbReference>
<evidence type="ECO:0000256" key="5">
    <source>
        <dbReference type="PIRSR" id="PIRSR036289-50"/>
    </source>
</evidence>
<dbReference type="STRING" id="1048205.AB852_06740"/>
<dbReference type="PANTHER" id="PTHR11051:SF8">
    <property type="entry name" value="PROTEIN-GLUCOSYLGALACTOSYLHYDROXYLYSINE GLUCOSIDASE"/>
    <property type="match status" value="1"/>
</dbReference>
<dbReference type="Proteomes" id="UP000186455">
    <property type="component" value="Unassembled WGS sequence"/>
</dbReference>
<dbReference type="Pfam" id="PF03632">
    <property type="entry name" value="Glyco_hydro_65m"/>
    <property type="match status" value="1"/>
</dbReference>
<dbReference type="InterPro" id="IPR008928">
    <property type="entry name" value="6-hairpin_glycosidase_sf"/>
</dbReference>
<dbReference type="Pfam" id="PF03636">
    <property type="entry name" value="Glyco_hydro_65N"/>
    <property type="match status" value="1"/>
</dbReference>
<dbReference type="Pfam" id="PF03633">
    <property type="entry name" value="Glyco_hydro_65C"/>
    <property type="match status" value="1"/>
</dbReference>
<evidence type="ECO:0000313" key="9">
    <source>
        <dbReference type="Proteomes" id="UP000186455"/>
    </source>
</evidence>
<feature type="domain" description="F5/8 type C" evidence="7">
    <location>
        <begin position="775"/>
        <end position="890"/>
    </location>
</feature>
<keyword evidence="4" id="KW-0378">Hydrolase</keyword>
<comment type="caution">
    <text evidence="8">The sequence shown here is derived from an EMBL/GenBank/DDBJ whole genome shotgun (WGS) entry which is preliminary data.</text>
</comment>
<keyword evidence="3" id="KW-0808">Transferase</keyword>
<comment type="similarity">
    <text evidence="1">Belongs to the glycosyl hydrolase 65 family.</text>
</comment>
<dbReference type="InterPro" id="IPR017045">
    <property type="entry name" value="Malt_Pase/Glycosyl_Hdrlase"/>
</dbReference>
<dbReference type="AlphaFoldDB" id="A0A1Q4VG80"/>
<dbReference type="SUPFAM" id="SSF48208">
    <property type="entry name" value="Six-hairpin glycosidases"/>
    <property type="match status" value="1"/>
</dbReference>
<evidence type="ECO:0000256" key="3">
    <source>
        <dbReference type="ARBA" id="ARBA00022679"/>
    </source>
</evidence>
<protein>
    <submittedName>
        <fullName evidence="8">Haloacid dehalogenase</fullName>
    </submittedName>
</protein>
<dbReference type="RefSeq" id="WP_073785564.1">
    <property type="nucleotide sequence ID" value="NZ_LFBV01000001.1"/>
</dbReference>
<dbReference type="Gene3D" id="2.60.420.10">
    <property type="entry name" value="Maltose phosphorylase, domain 3"/>
    <property type="match status" value="1"/>
</dbReference>
<accession>A0A1Q4VG80</accession>
<dbReference type="Gene3D" id="2.70.98.40">
    <property type="entry name" value="Glycoside hydrolase, family 65, N-terminal domain"/>
    <property type="match status" value="1"/>
</dbReference>
<evidence type="ECO:0000256" key="2">
    <source>
        <dbReference type="ARBA" id="ARBA00022676"/>
    </source>
</evidence>
<feature type="region of interest" description="Disordered" evidence="6">
    <location>
        <begin position="229"/>
        <end position="266"/>
    </location>
</feature>
<dbReference type="PANTHER" id="PTHR11051">
    <property type="entry name" value="GLYCOSYL HYDROLASE-RELATED"/>
    <property type="match status" value="1"/>
</dbReference>
<evidence type="ECO:0000256" key="1">
    <source>
        <dbReference type="ARBA" id="ARBA00006768"/>
    </source>
</evidence>
<keyword evidence="9" id="KW-1185">Reference proteome</keyword>
<dbReference type="Pfam" id="PF00754">
    <property type="entry name" value="F5_F8_type_C"/>
    <property type="match status" value="1"/>
</dbReference>
<dbReference type="InterPro" id="IPR005196">
    <property type="entry name" value="Glyco_hydro_65_N"/>
</dbReference>
<reference evidence="8 9" key="1">
    <citation type="submission" date="2015-06" db="EMBL/GenBank/DDBJ databases">
        <title>Cloning and characterization of the uncialamcin biosynthetic gene cluster.</title>
        <authorList>
            <person name="Yan X."/>
            <person name="Huang T."/>
            <person name="Ge H."/>
            <person name="Shen B."/>
        </authorList>
    </citation>
    <scope>NUCLEOTIDE SEQUENCE [LARGE SCALE GENOMIC DNA]</scope>
    <source>
        <strain evidence="8 9">DCA2648</strain>
    </source>
</reference>
<evidence type="ECO:0000256" key="6">
    <source>
        <dbReference type="SAM" id="MobiDB-lite"/>
    </source>
</evidence>
<keyword evidence="2" id="KW-0328">Glycosyltransferase</keyword>
<evidence type="ECO:0000256" key="4">
    <source>
        <dbReference type="ARBA" id="ARBA00023295"/>
    </source>
</evidence>
<dbReference type="PROSITE" id="PS50022">
    <property type="entry name" value="FA58C_3"/>
    <property type="match status" value="1"/>
</dbReference>
<dbReference type="GO" id="GO:0004555">
    <property type="term" value="F:alpha,alpha-trehalase activity"/>
    <property type="evidence" value="ECO:0007669"/>
    <property type="project" value="TreeGrafter"/>
</dbReference>
<gene>
    <name evidence="8" type="ORF">AB852_06740</name>
</gene>
<proteinExistence type="inferred from homology"/>
<evidence type="ECO:0000259" key="7">
    <source>
        <dbReference type="PROSITE" id="PS50022"/>
    </source>
</evidence>
<dbReference type="GO" id="GO:0016757">
    <property type="term" value="F:glycosyltransferase activity"/>
    <property type="evidence" value="ECO:0007669"/>
    <property type="project" value="UniProtKB-KW"/>
</dbReference>
<dbReference type="InterPro" id="IPR000421">
    <property type="entry name" value="FA58C"/>
</dbReference>